<dbReference type="Proteomes" id="UP000298264">
    <property type="component" value="Unassembled WGS sequence"/>
</dbReference>
<keyword evidence="1" id="KW-0812">Transmembrane</keyword>
<comment type="caution">
    <text evidence="2">The sequence shown here is derived from an EMBL/GenBank/DDBJ whole genome shotgun (WGS) entry which is preliminary data.</text>
</comment>
<dbReference type="RefSeq" id="WP_135763224.1">
    <property type="nucleotide sequence ID" value="NZ_RQHV01000032.1"/>
</dbReference>
<keyword evidence="1" id="KW-0472">Membrane</keyword>
<reference evidence="2" key="1">
    <citation type="journal article" date="2019" name="PLoS Negl. Trop. Dis.">
        <title>Revisiting the worldwide diversity of Leptospira species in the environment.</title>
        <authorList>
            <person name="Vincent A.T."/>
            <person name="Schiettekatte O."/>
            <person name="Bourhy P."/>
            <person name="Veyrier F.J."/>
            <person name="Picardeau M."/>
        </authorList>
    </citation>
    <scope>NUCLEOTIDE SEQUENCE [LARGE SCALE GENOMIC DNA]</scope>
    <source>
        <strain evidence="2">201400974</strain>
    </source>
</reference>
<sequence length="208" mass="24853">MGLQFHLSFALICFAKIILFFALINCSSFRIISPGVSSDDEIKNPFIEDEKQSLILRNRCQLYRIVSEKQLDLILQDPKNQMDSVRVMRFNRDFSKHIFFLVVESENPYTKNLFELEEVYLNHFAGKILVFYNYDDSQENGKNKKNETLPVGKSMQYEYFNLTPKQPAFEKNRRKTRRYIVQFDENKMLDRLNYLDLKLAKDKIRFPF</sequence>
<evidence type="ECO:0000313" key="2">
    <source>
        <dbReference type="EMBL" id="TGN13170.1"/>
    </source>
</evidence>
<accession>A0A4R9LSW1</accession>
<dbReference type="AlphaFoldDB" id="A0A4R9LSW1"/>
<keyword evidence="1" id="KW-1133">Transmembrane helix</keyword>
<feature type="transmembrane region" description="Helical" evidence="1">
    <location>
        <begin position="6"/>
        <end position="24"/>
    </location>
</feature>
<evidence type="ECO:0000256" key="1">
    <source>
        <dbReference type="SAM" id="Phobius"/>
    </source>
</evidence>
<gene>
    <name evidence="2" type="ORF">EHS11_04550</name>
</gene>
<organism evidence="2 3">
    <name type="scientific">Leptospira ilyithenensis</name>
    <dbReference type="NCBI Taxonomy" id="2484901"/>
    <lineage>
        <taxon>Bacteria</taxon>
        <taxon>Pseudomonadati</taxon>
        <taxon>Spirochaetota</taxon>
        <taxon>Spirochaetia</taxon>
        <taxon>Leptospirales</taxon>
        <taxon>Leptospiraceae</taxon>
        <taxon>Leptospira</taxon>
    </lineage>
</organism>
<keyword evidence="3" id="KW-1185">Reference proteome</keyword>
<proteinExistence type="predicted"/>
<dbReference type="EMBL" id="RQHV01000032">
    <property type="protein sequence ID" value="TGN13170.1"/>
    <property type="molecule type" value="Genomic_DNA"/>
</dbReference>
<protein>
    <submittedName>
        <fullName evidence="2">Uncharacterized protein</fullName>
    </submittedName>
</protein>
<name>A0A4R9LSW1_9LEPT</name>
<dbReference type="OrthoDB" id="9826000at2"/>
<evidence type="ECO:0000313" key="3">
    <source>
        <dbReference type="Proteomes" id="UP000298264"/>
    </source>
</evidence>